<organism evidence="1 2">
    <name type="scientific">Treponema pedis</name>
    <dbReference type="NCBI Taxonomy" id="409322"/>
    <lineage>
        <taxon>Bacteria</taxon>
        <taxon>Pseudomonadati</taxon>
        <taxon>Spirochaetota</taxon>
        <taxon>Spirochaetia</taxon>
        <taxon>Spirochaetales</taxon>
        <taxon>Treponemataceae</taxon>
        <taxon>Treponema</taxon>
    </lineage>
</organism>
<dbReference type="EMBL" id="CP061839">
    <property type="protein sequence ID" value="QOW60233.1"/>
    <property type="molecule type" value="Genomic_DNA"/>
</dbReference>
<reference evidence="1 2" key="1">
    <citation type="submission" date="2020-09" db="EMBL/GenBank/DDBJ databases">
        <title>Characterization of Treponema spp. from bovine digital dermatitis in Korea.</title>
        <authorList>
            <person name="Espiritu H.M."/>
            <person name="Cho Y.I."/>
            <person name="Mamuad L."/>
        </authorList>
    </citation>
    <scope>NUCLEOTIDE SEQUENCE [LARGE SCALE GENOMIC DNA]</scope>
    <source>
        <strain evidence="1 2">KS1</strain>
    </source>
</reference>
<dbReference type="Proteomes" id="UP000593915">
    <property type="component" value="Chromosome"/>
</dbReference>
<accession>A0A7S6WN61</accession>
<dbReference type="Pfam" id="PF12683">
    <property type="entry name" value="DUF3798"/>
    <property type="match status" value="1"/>
</dbReference>
<dbReference type="Gene3D" id="3.40.50.11390">
    <property type="match status" value="1"/>
</dbReference>
<name>A0A7S6WN61_9SPIR</name>
<evidence type="ECO:0000313" key="1">
    <source>
        <dbReference type="EMBL" id="QOW60233.1"/>
    </source>
</evidence>
<sequence>MKRKALFGFILLSALIISIIGCNKKDDGSQMSSKDMGAAYHIGIMTGTVSQSEDDLRGAEELIRLYGSVKDGGMIQHITYPDDFMSQQETTISQIVALADDPKMKAIIVNQGIPGTAEAFKRVREKRPDILLFAGEAHEDPLVIDAAADMVASQDFISRGYTIAWAAKQIGAKHFVHISFPRHMSYQTLGLRRQILEEACKDLGMEFHFETAPDPTSDVGTAGAQQFILEKVPQWVEKYGKETCFFCTNDAHTEPLLKQLFAYGGMFIEADLPSPLMGYPGALGIDLSAEKGDFQKILKKVEAAVIEKGGKGRFGTWAYSLGFTVSAGLGEYARRVIDGEAKLHNMAHLSEAFGKFTPGAKWLSAAYIDASTGVRSKNHALMFMDTYVFGQGYLPSTQQEINEKYYNIKFSN</sequence>
<dbReference type="AlphaFoldDB" id="A0A7S6WN61"/>
<gene>
    <name evidence="1" type="ORF">IFE08_10405</name>
</gene>
<dbReference type="InterPro" id="IPR024258">
    <property type="entry name" value="DUF3798"/>
</dbReference>
<dbReference type="PROSITE" id="PS51257">
    <property type="entry name" value="PROKAR_LIPOPROTEIN"/>
    <property type="match status" value="1"/>
</dbReference>
<dbReference type="InterPro" id="IPR028082">
    <property type="entry name" value="Peripla_BP_I"/>
</dbReference>
<dbReference type="SUPFAM" id="SSF53822">
    <property type="entry name" value="Periplasmic binding protein-like I"/>
    <property type="match status" value="1"/>
</dbReference>
<dbReference type="RefSeq" id="WP_024466989.1">
    <property type="nucleotide sequence ID" value="NZ_CP045670.1"/>
</dbReference>
<evidence type="ECO:0000313" key="2">
    <source>
        <dbReference type="Proteomes" id="UP000593915"/>
    </source>
</evidence>
<proteinExistence type="predicted"/>
<protein>
    <submittedName>
        <fullName evidence="1">DUF3798 domain-containing protein</fullName>
    </submittedName>
</protein>